<keyword evidence="5" id="KW-0732">Signal</keyword>
<dbReference type="AlphaFoldDB" id="A0A495K6B1"/>
<proteinExistence type="inferred from homology"/>
<sequence length="329" mass="35358">MRSSPTIQLTAMICSVLVASTGLFACSSDSQCTVDTTSFDNSADTCLRFGVGTPGGLSAGEEVAAVAGLVGEQPSIVLAFSDFTAAPPIGGLDVVRGAGADPIVTWEPWKYLGGDSYDRSAFTMASIISGAHDDYLYRWADELAAWGQPVYLRFAHEPNGTWYPWSPAGGTSPQTYVQAWRHVRNIFATKNVQNVRWIWAPNVVLAGEQLADWYPGDDVVDVIGVDGYNWGTSIPDGKWTAPEDLFGESLDQIRDVAADKPILVTEVGSAEQGGSKPDWIKDLVAYLGGAANVSGFVWFDYNKEADWRIESSPGSAAAMTEALQKALNR</sequence>
<dbReference type="SUPFAM" id="SSF51445">
    <property type="entry name" value="(Trans)glycosidases"/>
    <property type="match status" value="1"/>
</dbReference>
<comment type="similarity">
    <text evidence="1 4">Belongs to the glycosyl hydrolase 26 family.</text>
</comment>
<feature type="domain" description="GH26" evidence="6">
    <location>
        <begin position="30"/>
        <end position="329"/>
    </location>
</feature>
<accession>A0A495K6B1</accession>
<organism evidence="7 8">
    <name type="scientific">Williamsia marianensis</name>
    <dbReference type="NCBI Taxonomy" id="85044"/>
    <lineage>
        <taxon>Bacteria</taxon>
        <taxon>Bacillati</taxon>
        <taxon>Actinomycetota</taxon>
        <taxon>Actinomycetes</taxon>
        <taxon>Mycobacteriales</taxon>
        <taxon>Nocardiaceae</taxon>
        <taxon>Williamsia</taxon>
    </lineage>
</organism>
<evidence type="ECO:0000259" key="6">
    <source>
        <dbReference type="PROSITE" id="PS51764"/>
    </source>
</evidence>
<evidence type="ECO:0000256" key="5">
    <source>
        <dbReference type="SAM" id="SignalP"/>
    </source>
</evidence>
<dbReference type="GO" id="GO:0016985">
    <property type="term" value="F:mannan endo-1,4-beta-mannosidase activity"/>
    <property type="evidence" value="ECO:0007669"/>
    <property type="project" value="InterPro"/>
</dbReference>
<dbReference type="EMBL" id="RBKV01000001">
    <property type="protein sequence ID" value="RKR96846.1"/>
    <property type="molecule type" value="Genomic_DNA"/>
</dbReference>
<evidence type="ECO:0000313" key="7">
    <source>
        <dbReference type="EMBL" id="RKR96846.1"/>
    </source>
</evidence>
<dbReference type="RefSeq" id="WP_062795369.1">
    <property type="nucleotide sequence ID" value="NZ_CBCRXS010000003.1"/>
</dbReference>
<feature type="active site" description="Nucleophile" evidence="4">
    <location>
        <position position="266"/>
    </location>
</feature>
<feature type="active site" description="Proton donor" evidence="4">
    <location>
        <position position="157"/>
    </location>
</feature>
<dbReference type="InterPro" id="IPR017853">
    <property type="entry name" value="GH"/>
</dbReference>
<gene>
    <name evidence="7" type="ORF">DFJ75_3706</name>
</gene>
<protein>
    <submittedName>
        <fullName evidence="7">Glycosyl hydrolase family 26</fullName>
    </submittedName>
</protein>
<reference evidence="7 8" key="1">
    <citation type="submission" date="2018-10" db="EMBL/GenBank/DDBJ databases">
        <title>Sequencing the genomes of 1000 actinobacteria strains.</title>
        <authorList>
            <person name="Klenk H.-P."/>
        </authorList>
    </citation>
    <scope>NUCLEOTIDE SEQUENCE [LARGE SCALE GENOMIC DNA]</scope>
    <source>
        <strain evidence="7 8">DSM 44343</strain>
    </source>
</reference>
<evidence type="ECO:0000256" key="3">
    <source>
        <dbReference type="ARBA" id="ARBA00023295"/>
    </source>
</evidence>
<dbReference type="PANTHER" id="PTHR40079">
    <property type="entry name" value="MANNAN ENDO-1,4-BETA-MANNOSIDASE E-RELATED"/>
    <property type="match status" value="1"/>
</dbReference>
<dbReference type="InterPro" id="IPR022790">
    <property type="entry name" value="GH26_dom"/>
</dbReference>
<evidence type="ECO:0000313" key="8">
    <source>
        <dbReference type="Proteomes" id="UP000274762"/>
    </source>
</evidence>
<evidence type="ECO:0000256" key="4">
    <source>
        <dbReference type="PROSITE-ProRule" id="PRU01100"/>
    </source>
</evidence>
<feature type="signal peptide" evidence="5">
    <location>
        <begin position="1"/>
        <end position="25"/>
    </location>
</feature>
<dbReference type="InterPro" id="IPR000805">
    <property type="entry name" value="Glyco_hydro_26"/>
</dbReference>
<evidence type="ECO:0000256" key="1">
    <source>
        <dbReference type="ARBA" id="ARBA00007754"/>
    </source>
</evidence>
<evidence type="ECO:0000256" key="2">
    <source>
        <dbReference type="ARBA" id="ARBA00022801"/>
    </source>
</evidence>
<keyword evidence="3 4" id="KW-0326">Glycosidase</keyword>
<dbReference type="GO" id="GO:0006080">
    <property type="term" value="P:substituted mannan metabolic process"/>
    <property type="evidence" value="ECO:0007669"/>
    <property type="project" value="InterPro"/>
</dbReference>
<dbReference type="PANTHER" id="PTHR40079:SF4">
    <property type="entry name" value="GH26 DOMAIN-CONTAINING PROTEIN-RELATED"/>
    <property type="match status" value="1"/>
</dbReference>
<name>A0A495K6B1_WILMA</name>
<dbReference type="Pfam" id="PF02156">
    <property type="entry name" value="Glyco_hydro_26"/>
    <property type="match status" value="1"/>
</dbReference>
<dbReference type="Proteomes" id="UP000274762">
    <property type="component" value="Unassembled WGS sequence"/>
</dbReference>
<feature type="chain" id="PRO_5019714624" evidence="5">
    <location>
        <begin position="26"/>
        <end position="329"/>
    </location>
</feature>
<dbReference type="Gene3D" id="3.20.20.80">
    <property type="entry name" value="Glycosidases"/>
    <property type="match status" value="1"/>
</dbReference>
<dbReference type="PROSITE" id="PS51764">
    <property type="entry name" value="GH26"/>
    <property type="match status" value="1"/>
</dbReference>
<comment type="caution">
    <text evidence="7">The sequence shown here is derived from an EMBL/GenBank/DDBJ whole genome shotgun (WGS) entry which is preliminary data.</text>
</comment>
<keyword evidence="2 4" id="KW-0378">Hydrolase</keyword>
<dbReference type="PROSITE" id="PS51257">
    <property type="entry name" value="PROKAR_LIPOPROTEIN"/>
    <property type="match status" value="1"/>
</dbReference>